<accession>A0A3G4ZQF9</accession>
<name>A0A3G4ZQF9_9VIRU</name>
<protein>
    <submittedName>
        <fullName evidence="1">Uncharacterized protein</fullName>
    </submittedName>
</protein>
<proteinExistence type="predicted"/>
<reference evidence="1" key="1">
    <citation type="submission" date="2018-10" db="EMBL/GenBank/DDBJ databases">
        <title>Hidden diversity of soil giant viruses.</title>
        <authorList>
            <person name="Schulz F."/>
            <person name="Alteio L."/>
            <person name="Goudeau D."/>
            <person name="Ryan E.M."/>
            <person name="Malmstrom R.R."/>
            <person name="Blanchard J."/>
            <person name="Woyke T."/>
        </authorList>
    </citation>
    <scope>NUCLEOTIDE SEQUENCE</scope>
    <source>
        <strain evidence="1">BAV1</strain>
    </source>
</reference>
<sequence length="184" mass="21560">MFIILLIYCPLIIGFKEMEKFLGKDLLKELCKDQLPTIGQVWPCCPRLVFSLKLKFTKDDWYDQVKKFNYRLTPVDNSSLFHVANSWGPNYGKEAATYGLAYLKELHKQYITGKPDDINMKDYIVTIIKKVRIAIRKYGSTLQKREFIAEILLIQSTIKNMQDDNIKSSYDDFLTVLKKMDKIK</sequence>
<dbReference type="EMBL" id="MK072011">
    <property type="protein sequence ID" value="AYV77142.1"/>
    <property type="molecule type" value="Genomic_DNA"/>
</dbReference>
<evidence type="ECO:0000313" key="1">
    <source>
        <dbReference type="EMBL" id="AYV77142.1"/>
    </source>
</evidence>
<gene>
    <name evidence="1" type="ORF">Barrevirus14_11</name>
</gene>
<organism evidence="1">
    <name type="scientific">Barrevirus sp</name>
    <dbReference type="NCBI Taxonomy" id="2487763"/>
    <lineage>
        <taxon>Viruses</taxon>
        <taxon>Varidnaviria</taxon>
        <taxon>Bamfordvirae</taxon>
        <taxon>Nucleocytoviricota</taxon>
        <taxon>Megaviricetes</taxon>
        <taxon>Imitervirales</taxon>
        <taxon>Mimiviridae</taxon>
        <taxon>Klosneuvirinae</taxon>
    </lineage>
</organism>